<feature type="binding site" evidence="13">
    <location>
        <position position="301"/>
    </location>
    <ligand>
        <name>substrate</name>
    </ligand>
</feature>
<dbReference type="Proteomes" id="UP000823849">
    <property type="component" value="Unassembled WGS sequence"/>
</dbReference>
<comment type="catalytic activity">
    <reaction evidence="10">
        <text>(2R)-2-phosphoglycerate = phosphoenolpyruvate + H2O</text>
        <dbReference type="Rhea" id="RHEA:10164"/>
        <dbReference type="ChEBI" id="CHEBI:15377"/>
        <dbReference type="ChEBI" id="CHEBI:58289"/>
        <dbReference type="ChEBI" id="CHEBI:58702"/>
        <dbReference type="EC" id="4.2.1.11"/>
    </reaction>
    <physiologicalReaction direction="left-to-right" evidence="10">
        <dbReference type="Rhea" id="RHEA:10165"/>
    </physiologicalReaction>
</comment>
<feature type="binding site" evidence="13">
    <location>
        <position position="328"/>
    </location>
    <ligand>
        <name>substrate</name>
    </ligand>
</feature>
<evidence type="ECO:0000256" key="8">
    <source>
        <dbReference type="ARBA" id="ARBA00023152"/>
    </source>
</evidence>
<feature type="domain" description="Enolase C-terminal TIM barrel" evidence="15">
    <location>
        <begin position="147"/>
        <end position="441"/>
    </location>
</feature>
<dbReference type="SFLD" id="SFLDS00001">
    <property type="entry name" value="Enolase"/>
    <property type="match status" value="1"/>
</dbReference>
<evidence type="ECO:0000256" key="4">
    <source>
        <dbReference type="ARBA" id="ARBA00017068"/>
    </source>
</evidence>
<dbReference type="EC" id="4.2.1.11" evidence="3 11"/>
<dbReference type="Pfam" id="PF03952">
    <property type="entry name" value="Enolase_N"/>
    <property type="match status" value="1"/>
</dbReference>
<evidence type="ECO:0000256" key="7">
    <source>
        <dbReference type="ARBA" id="ARBA00022842"/>
    </source>
</evidence>
<dbReference type="InterPro" id="IPR029017">
    <property type="entry name" value="Enolase-like_N"/>
</dbReference>
<evidence type="ECO:0000256" key="13">
    <source>
        <dbReference type="PIRSR" id="PIRSR001400-2"/>
    </source>
</evidence>
<dbReference type="PIRSF" id="PIRSF001400">
    <property type="entry name" value="Enolase"/>
    <property type="match status" value="1"/>
</dbReference>
<dbReference type="SFLD" id="SFLDG00178">
    <property type="entry name" value="enolase"/>
    <property type="match status" value="1"/>
</dbReference>
<comment type="cofactor">
    <cofactor evidence="11">
        <name>Mg(2+)</name>
        <dbReference type="ChEBI" id="CHEBI:18420"/>
    </cofactor>
    <text evidence="11">Binds a second Mg(2+) ion via substrate during catalysis.</text>
</comment>
<comment type="subcellular location">
    <subcellularLocation>
        <location evidence="11">Cytoplasm</location>
    </subcellularLocation>
    <subcellularLocation>
        <location evidence="11">Secreted</location>
    </subcellularLocation>
    <subcellularLocation>
        <location evidence="11">Cell surface</location>
    </subcellularLocation>
    <text evidence="11">Fractions of enolase are present in both the cytoplasm and on the cell surface.</text>
</comment>
<dbReference type="HAMAP" id="MF_00318">
    <property type="entry name" value="Enolase"/>
    <property type="match status" value="1"/>
</dbReference>
<feature type="binding site" evidence="11">
    <location>
        <position position="171"/>
    </location>
    <ligand>
        <name>(2R)-2-phosphoglycerate</name>
        <dbReference type="ChEBI" id="CHEBI:58289"/>
    </ligand>
</feature>
<dbReference type="GO" id="GO:0009986">
    <property type="term" value="C:cell surface"/>
    <property type="evidence" value="ECO:0007669"/>
    <property type="project" value="UniProtKB-SubCell"/>
</dbReference>
<feature type="binding site" evidence="13">
    <location>
        <position position="404"/>
    </location>
    <ligand>
        <name>substrate</name>
    </ligand>
</feature>
<evidence type="ECO:0000259" key="15">
    <source>
        <dbReference type="SMART" id="SM01192"/>
    </source>
</evidence>
<feature type="domain" description="Enolase N-terminal" evidence="16">
    <location>
        <begin position="7"/>
        <end position="142"/>
    </location>
</feature>
<evidence type="ECO:0000256" key="2">
    <source>
        <dbReference type="ARBA" id="ARBA00009604"/>
    </source>
</evidence>
<organism evidence="17 18">
    <name type="scientific">Candidatus Fusicatenibacter intestinigallinarum</name>
    <dbReference type="NCBI Taxonomy" id="2838598"/>
    <lineage>
        <taxon>Bacteria</taxon>
        <taxon>Bacillati</taxon>
        <taxon>Bacillota</taxon>
        <taxon>Clostridia</taxon>
        <taxon>Lachnospirales</taxon>
        <taxon>Lachnospiraceae</taxon>
        <taxon>Fusicatenibacter</taxon>
    </lineage>
</organism>
<evidence type="ECO:0000313" key="17">
    <source>
        <dbReference type="EMBL" id="HJC16221.1"/>
    </source>
</evidence>
<feature type="binding site" evidence="11">
    <location>
        <position position="353"/>
    </location>
    <ligand>
        <name>(2R)-2-phosphoglycerate</name>
        <dbReference type="ChEBI" id="CHEBI:58289"/>
    </ligand>
</feature>
<comment type="pathway">
    <text evidence="1 11">Carbohydrate degradation; glycolysis; pyruvate from D-glyceraldehyde 3-phosphate: step 4/5.</text>
</comment>
<reference evidence="17" key="2">
    <citation type="submission" date="2021-04" db="EMBL/GenBank/DDBJ databases">
        <authorList>
            <person name="Gilroy R."/>
        </authorList>
    </citation>
    <scope>NUCLEOTIDE SEQUENCE</scope>
    <source>
        <strain evidence="17">CHK185-5351</strain>
    </source>
</reference>
<comment type="caution">
    <text evidence="17">The sequence shown here is derived from an EMBL/GenBank/DDBJ whole genome shotgun (WGS) entry which is preliminary data.</text>
</comment>
<dbReference type="NCBIfam" id="TIGR01060">
    <property type="entry name" value="eno"/>
    <property type="match status" value="1"/>
</dbReference>
<dbReference type="SUPFAM" id="SSF51604">
    <property type="entry name" value="Enolase C-terminal domain-like"/>
    <property type="match status" value="1"/>
</dbReference>
<keyword evidence="5 11" id="KW-0964">Secreted</keyword>
<sequence length="454" mass="49483">MLRYLPVRKINAREVLDSRGNPTVEVEVTVGEGVIGLKGYTGRAIVPSGASTGKFEAVELRDREERYGGMGVQRAVEHVNTILADAVVGENALDQMQIDRLLLEADGTENKERLGANAILGVSLAAARAAAKALGIPLYQYLGGCGAGRLPVPMMNILNGGRHADNTVDFQEFMIMPVGACCFREGLRMCTETYHVLKGILKERGLSTGVGDEGGFAPDLKDTREALQLLTEAVEKAGYCPGEQICIAIDAASSELYREDRHVYSFPGESRQTGKTVERDTAEMIGYYRELMEEFPIVSIEDGLYEDDFDGWKQLTDAVGKKVQLVGDDLFVTNPKRLRCGIRLGVANAILVKVNQIGTLTEALEATQTALHAGYRAVISHRSGETEDSFLADLAVACNAGQIKTGAPCRSDRNAKYNQLLRIEEYLGKNAWYQSPFSGSRLADEMMMPSAQKS</sequence>
<dbReference type="EMBL" id="DWWU01000044">
    <property type="protein sequence ID" value="HJC16221.1"/>
    <property type="molecule type" value="Genomic_DNA"/>
</dbReference>
<dbReference type="SFLD" id="SFLDF00002">
    <property type="entry name" value="enolase"/>
    <property type="match status" value="1"/>
</dbReference>
<keyword evidence="6 11" id="KW-0479">Metal-binding</keyword>
<feature type="binding site" evidence="13">
    <location>
        <position position="163"/>
    </location>
    <ligand>
        <name>substrate</name>
    </ligand>
</feature>
<evidence type="ECO:0000313" key="18">
    <source>
        <dbReference type="Proteomes" id="UP000823849"/>
    </source>
</evidence>
<feature type="binding site" evidence="13">
    <location>
        <position position="172"/>
    </location>
    <ligand>
        <name>substrate</name>
    </ligand>
</feature>
<dbReference type="SMART" id="SM01193">
    <property type="entry name" value="Enolase_N"/>
    <property type="match status" value="1"/>
</dbReference>
<evidence type="ECO:0000256" key="11">
    <source>
        <dbReference type="HAMAP-Rule" id="MF_00318"/>
    </source>
</evidence>
<dbReference type="PANTHER" id="PTHR11902">
    <property type="entry name" value="ENOLASE"/>
    <property type="match status" value="1"/>
</dbReference>
<feature type="binding site" evidence="11">
    <location>
        <position position="383"/>
    </location>
    <ligand>
        <name>(2R)-2-phosphoglycerate</name>
        <dbReference type="ChEBI" id="CHEBI:58289"/>
    </ligand>
</feature>
<dbReference type="GO" id="GO:0000287">
    <property type="term" value="F:magnesium ion binding"/>
    <property type="evidence" value="ECO:0007669"/>
    <property type="project" value="UniProtKB-UniRule"/>
</dbReference>
<protein>
    <recommendedName>
        <fullName evidence="4 11">Enolase</fullName>
        <ecNumber evidence="3 11">4.2.1.11</ecNumber>
    </recommendedName>
    <alternativeName>
        <fullName evidence="11">2-phospho-D-glycerate hydro-lyase</fullName>
    </alternativeName>
    <alternativeName>
        <fullName evidence="11">2-phosphoglycerate dehydratase</fullName>
    </alternativeName>
</protein>
<dbReference type="SUPFAM" id="SSF54826">
    <property type="entry name" value="Enolase N-terminal domain-like"/>
    <property type="match status" value="1"/>
</dbReference>
<evidence type="ECO:0000256" key="1">
    <source>
        <dbReference type="ARBA" id="ARBA00005031"/>
    </source>
</evidence>
<feature type="binding site" evidence="13">
    <location>
        <begin position="380"/>
        <end position="383"/>
    </location>
    <ligand>
        <name>substrate</name>
    </ligand>
</feature>
<dbReference type="PRINTS" id="PR00148">
    <property type="entry name" value="ENOLASE"/>
</dbReference>
<accession>A0A9D2NCI4</accession>
<dbReference type="InterPro" id="IPR020809">
    <property type="entry name" value="Enolase_CS"/>
</dbReference>
<evidence type="ECO:0000256" key="6">
    <source>
        <dbReference type="ARBA" id="ARBA00022723"/>
    </source>
</evidence>
<feature type="binding site" evidence="11">
    <location>
        <position position="404"/>
    </location>
    <ligand>
        <name>(2R)-2-phosphoglycerate</name>
        <dbReference type="ChEBI" id="CHEBI:58289"/>
    </ligand>
</feature>
<evidence type="ECO:0000256" key="9">
    <source>
        <dbReference type="ARBA" id="ARBA00023239"/>
    </source>
</evidence>
<dbReference type="AlphaFoldDB" id="A0A9D2NCI4"/>
<dbReference type="GO" id="GO:0004634">
    <property type="term" value="F:phosphopyruvate hydratase activity"/>
    <property type="evidence" value="ECO:0007669"/>
    <property type="project" value="UniProtKB-UniRule"/>
</dbReference>
<evidence type="ECO:0000256" key="12">
    <source>
        <dbReference type="PIRSR" id="PIRSR001400-1"/>
    </source>
</evidence>
<dbReference type="GO" id="GO:0005576">
    <property type="term" value="C:extracellular region"/>
    <property type="evidence" value="ECO:0007669"/>
    <property type="project" value="UniProtKB-SubCell"/>
</dbReference>
<name>A0A9D2NCI4_9FIRM</name>
<dbReference type="SMART" id="SM01192">
    <property type="entry name" value="Enolase_C"/>
    <property type="match status" value="1"/>
</dbReference>
<feature type="active site" description="Proton acceptor" evidence="11 12">
    <location>
        <position position="353"/>
    </location>
</feature>
<comment type="function">
    <text evidence="11">Catalyzes the reversible conversion of 2-phosphoglycerate (2-PG) into phosphoenolpyruvate (PEP). It is essential for the degradation of carbohydrates via glycolysis.</text>
</comment>
<keyword evidence="11" id="KW-0963">Cytoplasm</keyword>
<feature type="binding site" evidence="11 14">
    <location>
        <position position="301"/>
    </location>
    <ligand>
        <name>Mg(2+)</name>
        <dbReference type="ChEBI" id="CHEBI:18420"/>
    </ligand>
</feature>
<dbReference type="GO" id="GO:0000015">
    <property type="term" value="C:phosphopyruvate hydratase complex"/>
    <property type="evidence" value="ECO:0007669"/>
    <property type="project" value="InterPro"/>
</dbReference>
<keyword evidence="8 11" id="KW-0324">Glycolysis</keyword>
<dbReference type="GO" id="GO:0006096">
    <property type="term" value="P:glycolytic process"/>
    <property type="evidence" value="ECO:0007669"/>
    <property type="project" value="UniProtKB-UniRule"/>
</dbReference>
<dbReference type="Gene3D" id="3.30.390.10">
    <property type="entry name" value="Enolase-like, N-terminal domain"/>
    <property type="match status" value="1"/>
</dbReference>
<reference evidence="17" key="1">
    <citation type="journal article" date="2021" name="PeerJ">
        <title>Extensive microbial diversity within the chicken gut microbiome revealed by metagenomics and culture.</title>
        <authorList>
            <person name="Gilroy R."/>
            <person name="Ravi A."/>
            <person name="Getino M."/>
            <person name="Pursley I."/>
            <person name="Horton D.L."/>
            <person name="Alikhan N.F."/>
            <person name="Baker D."/>
            <person name="Gharbi K."/>
            <person name="Hall N."/>
            <person name="Watson M."/>
            <person name="Adriaenssens E.M."/>
            <person name="Foster-Nyarko E."/>
            <person name="Jarju S."/>
            <person name="Secka A."/>
            <person name="Antonio M."/>
            <person name="Oren A."/>
            <person name="Chaudhuri R.R."/>
            <person name="La Ragione R."/>
            <person name="Hildebrand F."/>
            <person name="Pallen M.J."/>
        </authorList>
    </citation>
    <scope>NUCLEOTIDE SEQUENCE</scope>
    <source>
        <strain evidence="17">CHK185-5351</strain>
    </source>
</reference>
<dbReference type="PROSITE" id="PS00164">
    <property type="entry name" value="ENOLASE"/>
    <property type="match status" value="1"/>
</dbReference>
<evidence type="ECO:0000256" key="14">
    <source>
        <dbReference type="PIRSR" id="PIRSR001400-3"/>
    </source>
</evidence>
<dbReference type="InterPro" id="IPR036849">
    <property type="entry name" value="Enolase-like_C_sf"/>
</dbReference>
<dbReference type="PANTHER" id="PTHR11902:SF1">
    <property type="entry name" value="ENOLASE"/>
    <property type="match status" value="1"/>
</dbReference>
<evidence type="ECO:0000256" key="10">
    <source>
        <dbReference type="ARBA" id="ARBA00048951"/>
    </source>
</evidence>
<evidence type="ECO:0000256" key="5">
    <source>
        <dbReference type="ARBA" id="ARBA00022525"/>
    </source>
</evidence>
<dbReference type="InterPro" id="IPR020811">
    <property type="entry name" value="Enolase_N"/>
</dbReference>
<dbReference type="InterPro" id="IPR000941">
    <property type="entry name" value="Enolase"/>
</dbReference>
<comment type="similarity">
    <text evidence="2 11">Belongs to the enolase family.</text>
</comment>
<dbReference type="CDD" id="cd03313">
    <property type="entry name" value="enolase"/>
    <property type="match status" value="1"/>
</dbReference>
<feature type="active site" description="Proton donor" evidence="11 12">
    <location>
        <position position="213"/>
    </location>
</feature>
<feature type="binding site" evidence="11">
    <location>
        <position position="382"/>
    </location>
    <ligand>
        <name>(2R)-2-phosphoglycerate</name>
        <dbReference type="ChEBI" id="CHEBI:58289"/>
    </ligand>
</feature>
<comment type="cofactor">
    <cofactor evidence="14">
        <name>Mg(2+)</name>
        <dbReference type="ChEBI" id="CHEBI:18420"/>
    </cofactor>
    <text evidence="14">Mg(2+) is required for catalysis and for stabilizing the dimer.</text>
</comment>
<keyword evidence="7 11" id="KW-0460">Magnesium</keyword>
<keyword evidence="9 11" id="KW-0456">Lyase</keyword>
<dbReference type="Pfam" id="PF00113">
    <property type="entry name" value="Enolase_C"/>
    <property type="match status" value="1"/>
</dbReference>
<feature type="binding site" evidence="11 14">
    <location>
        <position position="250"/>
    </location>
    <ligand>
        <name>Mg(2+)</name>
        <dbReference type="ChEBI" id="CHEBI:18420"/>
    </ligand>
</feature>
<feature type="binding site" evidence="11 14">
    <location>
        <position position="328"/>
    </location>
    <ligand>
        <name>Mg(2+)</name>
        <dbReference type="ChEBI" id="CHEBI:18420"/>
    </ligand>
</feature>
<proteinExistence type="inferred from homology"/>
<evidence type="ECO:0000259" key="16">
    <source>
        <dbReference type="SMART" id="SM01193"/>
    </source>
</evidence>
<gene>
    <name evidence="11 17" type="primary">eno</name>
    <name evidence="17" type="ORF">H9705_10480</name>
</gene>
<dbReference type="Gene3D" id="3.20.20.120">
    <property type="entry name" value="Enolase-like C-terminal domain"/>
    <property type="match status" value="1"/>
</dbReference>
<dbReference type="InterPro" id="IPR020810">
    <property type="entry name" value="Enolase_C"/>
</dbReference>
<evidence type="ECO:0000256" key="3">
    <source>
        <dbReference type="ARBA" id="ARBA00012058"/>
    </source>
</evidence>